<evidence type="ECO:0000313" key="3">
    <source>
        <dbReference type="EMBL" id="RXM36985.1"/>
    </source>
</evidence>
<proteinExistence type="predicted"/>
<organism evidence="3 4">
    <name type="scientific">Acipenser ruthenus</name>
    <name type="common">Sterlet sturgeon</name>
    <dbReference type="NCBI Taxonomy" id="7906"/>
    <lineage>
        <taxon>Eukaryota</taxon>
        <taxon>Metazoa</taxon>
        <taxon>Chordata</taxon>
        <taxon>Craniata</taxon>
        <taxon>Vertebrata</taxon>
        <taxon>Euteleostomi</taxon>
        <taxon>Actinopterygii</taxon>
        <taxon>Chondrostei</taxon>
        <taxon>Acipenseriformes</taxon>
        <taxon>Acipenseridae</taxon>
        <taxon>Acipenser</taxon>
    </lineage>
</organism>
<evidence type="ECO:0000256" key="1">
    <source>
        <dbReference type="SAM" id="MobiDB-lite"/>
    </source>
</evidence>
<keyword evidence="4" id="KW-1185">Reference proteome</keyword>
<keyword evidence="2" id="KW-0732">Signal</keyword>
<gene>
    <name evidence="3" type="ORF">EOD39_11332</name>
</gene>
<dbReference type="AlphaFoldDB" id="A0A444UP82"/>
<dbReference type="Proteomes" id="UP000289886">
    <property type="component" value="Unassembled WGS sequence"/>
</dbReference>
<feature type="chain" id="PRO_5019035921" evidence="2">
    <location>
        <begin position="35"/>
        <end position="135"/>
    </location>
</feature>
<feature type="signal peptide" evidence="2">
    <location>
        <begin position="1"/>
        <end position="34"/>
    </location>
</feature>
<comment type="caution">
    <text evidence="3">The sequence shown here is derived from an EMBL/GenBank/DDBJ whole genome shotgun (WGS) entry which is preliminary data.</text>
</comment>
<feature type="region of interest" description="Disordered" evidence="1">
    <location>
        <begin position="80"/>
        <end position="102"/>
    </location>
</feature>
<protein>
    <submittedName>
        <fullName evidence="3">Uncharacterized protein</fullName>
    </submittedName>
</protein>
<feature type="compositionally biased region" description="Basic and acidic residues" evidence="1">
    <location>
        <begin position="81"/>
        <end position="91"/>
    </location>
</feature>
<sequence>MDIKMRVFILAFPIFERSKLLILLILEIDRSAAAFVTGKVRISNSNNPKGSPVLQNALKNHAVDYHGRVGPYLCLSRPGSKRVDPHPEVGRCDPGQPEYDPGQPEYDPGFVQFYDLEAELVNINSTSMGMNSFYL</sequence>
<reference evidence="3 4" key="1">
    <citation type="submission" date="2019-01" db="EMBL/GenBank/DDBJ databases">
        <title>Draft Genome and Complete Hox-Cluster Characterization of the Sterlet Sturgeon (Acipenser ruthenus).</title>
        <authorList>
            <person name="Wei Q."/>
        </authorList>
    </citation>
    <scope>NUCLEOTIDE SEQUENCE [LARGE SCALE GENOMIC DNA]</scope>
    <source>
        <strain evidence="3">WHYD16114868_AA</strain>
        <tissue evidence="3">Blood</tissue>
    </source>
</reference>
<evidence type="ECO:0000313" key="4">
    <source>
        <dbReference type="Proteomes" id="UP000289886"/>
    </source>
</evidence>
<evidence type="ECO:0000256" key="2">
    <source>
        <dbReference type="SAM" id="SignalP"/>
    </source>
</evidence>
<dbReference type="EMBL" id="SCEB01214147">
    <property type="protein sequence ID" value="RXM36985.1"/>
    <property type="molecule type" value="Genomic_DNA"/>
</dbReference>
<name>A0A444UP82_ACIRT</name>
<accession>A0A444UP82</accession>